<evidence type="ECO:0000313" key="5">
    <source>
        <dbReference type="EMBL" id="PWA39118.1"/>
    </source>
</evidence>
<dbReference type="InterPro" id="IPR018247">
    <property type="entry name" value="EF_Hand_1_Ca_BS"/>
</dbReference>
<accession>A0A2U1KQU2</accession>
<dbReference type="OrthoDB" id="26525at2759"/>
<dbReference type="GO" id="GO:0043226">
    <property type="term" value="C:organelle"/>
    <property type="evidence" value="ECO:0007669"/>
    <property type="project" value="UniProtKB-ARBA"/>
</dbReference>
<feature type="domain" description="EF-hand" evidence="4">
    <location>
        <begin position="15"/>
        <end position="50"/>
    </location>
</feature>
<dbReference type="AlphaFoldDB" id="A0A2U1KQU2"/>
<evidence type="ECO:0000259" key="4">
    <source>
        <dbReference type="PROSITE" id="PS50222"/>
    </source>
</evidence>
<dbReference type="PANTHER" id="PTHR10891">
    <property type="entry name" value="EF-HAND CALCIUM-BINDING DOMAIN CONTAINING PROTEIN"/>
    <property type="match status" value="1"/>
</dbReference>
<dbReference type="InterPro" id="IPR011992">
    <property type="entry name" value="EF-hand-dom_pair"/>
</dbReference>
<dbReference type="SMART" id="SM00054">
    <property type="entry name" value="EFh"/>
    <property type="match status" value="4"/>
</dbReference>
<gene>
    <name evidence="5" type="ORF">CTI12_AA574100</name>
</gene>
<feature type="domain" description="EF-hand" evidence="4">
    <location>
        <begin position="94"/>
        <end position="129"/>
    </location>
</feature>
<dbReference type="FunFam" id="1.10.238.10:FF:000178">
    <property type="entry name" value="Calmodulin-2 A"/>
    <property type="match status" value="1"/>
</dbReference>
<comment type="caution">
    <text evidence="5">The sequence shown here is derived from an EMBL/GenBank/DDBJ whole genome shotgun (WGS) entry which is preliminary data.</text>
</comment>
<dbReference type="InterPro" id="IPR039647">
    <property type="entry name" value="EF_hand_pair_protein_CML-like"/>
</dbReference>
<keyword evidence="1" id="KW-0479">Metal-binding</keyword>
<protein>
    <submittedName>
        <fullName evidence="5">EF-hand domain pair</fullName>
    </submittedName>
</protein>
<sequence>MTRKSWCFKQVETPLTDDQIKGLVNKFDTDGDGKISRRELRVGLRKLGLRFATFRAMGAVRYVDANGDGVISDEEINELAKYVSKWGISVEMPMTEDQIKGVLRKFDKDGDGKISRRELKAGFKSLGLRFACFRSRRALRYADANRDGVISEEEINELARYVSKWGISLT</sequence>
<dbReference type="Gene3D" id="1.10.238.10">
    <property type="entry name" value="EF-hand"/>
    <property type="match status" value="3"/>
</dbReference>
<name>A0A2U1KQU2_ARTAN</name>
<dbReference type="Pfam" id="PF13499">
    <property type="entry name" value="EF-hand_7"/>
    <property type="match status" value="1"/>
</dbReference>
<feature type="domain" description="EF-hand" evidence="4">
    <location>
        <begin position="136"/>
        <end position="165"/>
    </location>
</feature>
<dbReference type="GO" id="GO:0005509">
    <property type="term" value="F:calcium ion binding"/>
    <property type="evidence" value="ECO:0007669"/>
    <property type="project" value="InterPro"/>
</dbReference>
<reference evidence="5 6" key="1">
    <citation type="journal article" date="2018" name="Mol. Plant">
        <title>The genome of Artemisia annua provides insight into the evolution of Asteraceae family and artemisinin biosynthesis.</title>
        <authorList>
            <person name="Shen Q."/>
            <person name="Zhang L."/>
            <person name="Liao Z."/>
            <person name="Wang S."/>
            <person name="Yan T."/>
            <person name="Shi P."/>
            <person name="Liu M."/>
            <person name="Fu X."/>
            <person name="Pan Q."/>
            <person name="Wang Y."/>
            <person name="Lv Z."/>
            <person name="Lu X."/>
            <person name="Zhang F."/>
            <person name="Jiang W."/>
            <person name="Ma Y."/>
            <person name="Chen M."/>
            <person name="Hao X."/>
            <person name="Li L."/>
            <person name="Tang Y."/>
            <person name="Lv G."/>
            <person name="Zhou Y."/>
            <person name="Sun X."/>
            <person name="Brodelius P.E."/>
            <person name="Rose J.K.C."/>
            <person name="Tang K."/>
        </authorList>
    </citation>
    <scope>NUCLEOTIDE SEQUENCE [LARGE SCALE GENOMIC DNA]</scope>
    <source>
        <strain evidence="6">cv. Huhao1</strain>
        <tissue evidence="5">Leaf</tissue>
    </source>
</reference>
<dbReference type="Pfam" id="PF13202">
    <property type="entry name" value="EF-hand_5"/>
    <property type="match status" value="1"/>
</dbReference>
<evidence type="ECO:0000313" key="6">
    <source>
        <dbReference type="Proteomes" id="UP000245207"/>
    </source>
</evidence>
<dbReference type="InterPro" id="IPR002048">
    <property type="entry name" value="EF_hand_dom"/>
</dbReference>
<dbReference type="Pfam" id="PF13405">
    <property type="entry name" value="EF-hand_6"/>
    <property type="match status" value="1"/>
</dbReference>
<dbReference type="SUPFAM" id="SSF47473">
    <property type="entry name" value="EF-hand"/>
    <property type="match status" value="1"/>
</dbReference>
<keyword evidence="3" id="KW-0106">Calcium</keyword>
<dbReference type="PROSITE" id="PS00018">
    <property type="entry name" value="EF_HAND_1"/>
    <property type="match status" value="4"/>
</dbReference>
<dbReference type="Proteomes" id="UP000245207">
    <property type="component" value="Unassembled WGS sequence"/>
</dbReference>
<keyword evidence="6" id="KW-1185">Reference proteome</keyword>
<evidence type="ECO:0000256" key="2">
    <source>
        <dbReference type="ARBA" id="ARBA00022737"/>
    </source>
</evidence>
<dbReference type="PROSITE" id="PS50222">
    <property type="entry name" value="EF_HAND_2"/>
    <property type="match status" value="3"/>
</dbReference>
<proteinExistence type="predicted"/>
<evidence type="ECO:0000256" key="3">
    <source>
        <dbReference type="ARBA" id="ARBA00022837"/>
    </source>
</evidence>
<evidence type="ECO:0000256" key="1">
    <source>
        <dbReference type="ARBA" id="ARBA00022723"/>
    </source>
</evidence>
<dbReference type="EMBL" id="PKPP01014937">
    <property type="protein sequence ID" value="PWA39118.1"/>
    <property type="molecule type" value="Genomic_DNA"/>
</dbReference>
<keyword evidence="2" id="KW-0677">Repeat</keyword>
<organism evidence="5 6">
    <name type="scientific">Artemisia annua</name>
    <name type="common">Sweet wormwood</name>
    <dbReference type="NCBI Taxonomy" id="35608"/>
    <lineage>
        <taxon>Eukaryota</taxon>
        <taxon>Viridiplantae</taxon>
        <taxon>Streptophyta</taxon>
        <taxon>Embryophyta</taxon>
        <taxon>Tracheophyta</taxon>
        <taxon>Spermatophyta</taxon>
        <taxon>Magnoliopsida</taxon>
        <taxon>eudicotyledons</taxon>
        <taxon>Gunneridae</taxon>
        <taxon>Pentapetalae</taxon>
        <taxon>asterids</taxon>
        <taxon>campanulids</taxon>
        <taxon>Asterales</taxon>
        <taxon>Asteraceae</taxon>
        <taxon>Asteroideae</taxon>
        <taxon>Anthemideae</taxon>
        <taxon>Artemisiinae</taxon>
        <taxon>Artemisia</taxon>
    </lineage>
</organism>
<dbReference type="STRING" id="35608.A0A2U1KQU2"/>